<dbReference type="GO" id="GO:0005737">
    <property type="term" value="C:cytoplasm"/>
    <property type="evidence" value="ECO:0007669"/>
    <property type="project" value="UniProtKB-SubCell"/>
</dbReference>
<dbReference type="InterPro" id="IPR029063">
    <property type="entry name" value="SAM-dependent_MTases_sf"/>
</dbReference>
<dbReference type="CDD" id="cd02440">
    <property type="entry name" value="AdoMet_MTases"/>
    <property type="match status" value="1"/>
</dbReference>
<name>A0A1W2FN55_9PSEU</name>
<dbReference type="EMBL" id="FWYC01000018">
    <property type="protein sequence ID" value="SMD23132.1"/>
    <property type="molecule type" value="Genomic_DNA"/>
</dbReference>
<keyword evidence="5" id="KW-0963">Cytoplasm</keyword>
<keyword evidence="13" id="KW-1185">Reference proteome</keyword>
<dbReference type="OrthoDB" id="5143400at2"/>
<dbReference type="AlphaFoldDB" id="A0A1W2FN55"/>
<dbReference type="Proteomes" id="UP000192840">
    <property type="component" value="Unassembled WGS sequence"/>
</dbReference>
<dbReference type="EC" id="2.1.1.77" evidence="3"/>
<dbReference type="PANTHER" id="PTHR11579:SF0">
    <property type="entry name" value="PROTEIN-L-ISOASPARTATE(D-ASPARTATE) O-METHYLTRANSFERASE"/>
    <property type="match status" value="1"/>
</dbReference>
<dbReference type="SUPFAM" id="SSF53335">
    <property type="entry name" value="S-adenosyl-L-methionine-dependent methyltransferases"/>
    <property type="match status" value="1"/>
</dbReference>
<dbReference type="eggNOG" id="COG2518">
    <property type="taxonomic scope" value="Bacteria"/>
</dbReference>
<evidence type="ECO:0000256" key="3">
    <source>
        <dbReference type="ARBA" id="ARBA00011890"/>
    </source>
</evidence>
<dbReference type="GO" id="GO:0032259">
    <property type="term" value="P:methylation"/>
    <property type="evidence" value="ECO:0007669"/>
    <property type="project" value="UniProtKB-KW"/>
</dbReference>
<evidence type="ECO:0000256" key="1">
    <source>
        <dbReference type="ARBA" id="ARBA00004496"/>
    </source>
</evidence>
<comment type="subcellular location">
    <subcellularLocation>
        <location evidence="1">Cytoplasm</location>
    </subcellularLocation>
</comment>
<evidence type="ECO:0000256" key="10">
    <source>
        <dbReference type="ARBA" id="ARBA00031323"/>
    </source>
</evidence>
<accession>A0A1W2FN55</accession>
<keyword evidence="8" id="KW-0949">S-adenosyl-L-methionine</keyword>
<evidence type="ECO:0000256" key="8">
    <source>
        <dbReference type="ARBA" id="ARBA00022691"/>
    </source>
</evidence>
<dbReference type="Pfam" id="PF01135">
    <property type="entry name" value="PCMT"/>
    <property type="match status" value="1"/>
</dbReference>
<keyword evidence="7 12" id="KW-0808">Transferase</keyword>
<evidence type="ECO:0000256" key="5">
    <source>
        <dbReference type="ARBA" id="ARBA00022490"/>
    </source>
</evidence>
<sequence length="371" mass="40493">MTAWQQLARGLADEVEADGATAWRDALESVPRHVFVPRFYVQHADGGWTETTSRDDGWMTAVYRDRPLVTELATTPEGHRVTVSSSTKPGLMVRMLEALDLHAGHRVLEIGTGTGYNAALLAHRLGSEQVFSVDIGASLVNAARARLTGLGLAPTLAATHGADGWPQHAPFDRIIATCSLPQVPWAWAEQVSEGGRVLVDLKPSVHAGNLVSLTRHADRLEGRFLPRWAGFMAIRDEDSAPETLVPAVDLDEGTRSATRLDPLPWSSLVPWFLAQAALPGEVAFGYRGDKAVFSTNDGSWASIGLKPDDTGEREVRQGGPVRIWDAFEAAQRTWDELGRPNWDRLGLTVTPDGRHRVWLDAPASGIGWDLR</sequence>
<evidence type="ECO:0000313" key="12">
    <source>
        <dbReference type="EMBL" id="SMD23132.1"/>
    </source>
</evidence>
<comment type="similarity">
    <text evidence="2">Belongs to the methyltransferase superfamily. L-isoaspartyl/D-aspartyl protein methyltransferase family.</text>
</comment>
<evidence type="ECO:0000256" key="11">
    <source>
        <dbReference type="ARBA" id="ARBA00031350"/>
    </source>
</evidence>
<dbReference type="InterPro" id="IPR000682">
    <property type="entry name" value="PCMT"/>
</dbReference>
<keyword evidence="6 12" id="KW-0489">Methyltransferase</keyword>
<protein>
    <recommendedName>
        <fullName evidence="4">Protein-L-isoaspartate O-methyltransferase</fullName>
        <ecNumber evidence="3">2.1.1.77</ecNumber>
    </recommendedName>
    <alternativeName>
        <fullName evidence="11">L-isoaspartyl protein carboxyl methyltransferase</fullName>
    </alternativeName>
    <alternativeName>
        <fullName evidence="9">Protein L-isoaspartyl methyltransferase</fullName>
    </alternativeName>
    <alternativeName>
        <fullName evidence="10">Protein-beta-aspartate methyltransferase</fullName>
    </alternativeName>
</protein>
<organism evidence="12 13">
    <name type="scientific">Lentzea albidocapillata</name>
    <dbReference type="NCBI Taxonomy" id="40571"/>
    <lineage>
        <taxon>Bacteria</taxon>
        <taxon>Bacillati</taxon>
        <taxon>Actinomycetota</taxon>
        <taxon>Actinomycetes</taxon>
        <taxon>Pseudonocardiales</taxon>
        <taxon>Pseudonocardiaceae</taxon>
        <taxon>Lentzea</taxon>
    </lineage>
</organism>
<proteinExistence type="inferred from homology"/>
<dbReference type="STRING" id="40571.SAMN05660733_07141"/>
<gene>
    <name evidence="12" type="ORF">SAMN05660733_07141</name>
</gene>
<evidence type="ECO:0000256" key="9">
    <source>
        <dbReference type="ARBA" id="ARBA00030757"/>
    </source>
</evidence>
<evidence type="ECO:0000256" key="2">
    <source>
        <dbReference type="ARBA" id="ARBA00005369"/>
    </source>
</evidence>
<evidence type="ECO:0000313" key="13">
    <source>
        <dbReference type="Proteomes" id="UP000192840"/>
    </source>
</evidence>
<evidence type="ECO:0000256" key="6">
    <source>
        <dbReference type="ARBA" id="ARBA00022603"/>
    </source>
</evidence>
<dbReference type="GO" id="GO:0004719">
    <property type="term" value="F:protein-L-isoaspartate (D-aspartate) O-methyltransferase activity"/>
    <property type="evidence" value="ECO:0007669"/>
    <property type="project" value="UniProtKB-EC"/>
</dbReference>
<dbReference type="PANTHER" id="PTHR11579">
    <property type="entry name" value="PROTEIN-L-ISOASPARTATE O-METHYLTRANSFERASE"/>
    <property type="match status" value="1"/>
</dbReference>
<dbReference type="RefSeq" id="WP_030478078.1">
    <property type="nucleotide sequence ID" value="NZ_FWYC01000018.1"/>
</dbReference>
<evidence type="ECO:0000256" key="7">
    <source>
        <dbReference type="ARBA" id="ARBA00022679"/>
    </source>
</evidence>
<evidence type="ECO:0000256" key="4">
    <source>
        <dbReference type="ARBA" id="ARBA00013346"/>
    </source>
</evidence>
<dbReference type="Gene3D" id="3.40.50.150">
    <property type="entry name" value="Vaccinia Virus protein VP39"/>
    <property type="match status" value="1"/>
</dbReference>
<reference evidence="13" key="1">
    <citation type="submission" date="2017-04" db="EMBL/GenBank/DDBJ databases">
        <authorList>
            <person name="Varghese N."/>
            <person name="Submissions S."/>
        </authorList>
    </citation>
    <scope>NUCLEOTIDE SEQUENCE [LARGE SCALE GENOMIC DNA]</scope>
    <source>
        <strain evidence="13">DSM 44073</strain>
    </source>
</reference>